<evidence type="ECO:0000256" key="10">
    <source>
        <dbReference type="RuleBase" id="RU351113"/>
    </source>
</evidence>
<evidence type="ECO:0000256" key="4">
    <source>
        <dbReference type="ARBA" id="ARBA00022692"/>
    </source>
</evidence>
<keyword evidence="5 10" id="KW-0552">Olfaction</keyword>
<evidence type="ECO:0000256" key="9">
    <source>
        <dbReference type="ARBA" id="ARBA00023224"/>
    </source>
</evidence>
<comment type="subcellular location">
    <subcellularLocation>
        <location evidence="1 10">Cell membrane</location>
        <topology evidence="1 10">Multi-pass membrane protein</topology>
    </subcellularLocation>
</comment>
<comment type="caution">
    <text evidence="10">Lacks conserved residue(s) required for the propagation of feature annotation.</text>
</comment>
<keyword evidence="2" id="KW-1003">Cell membrane</keyword>
<reference evidence="11" key="1">
    <citation type="submission" date="2020-06" db="EMBL/GenBank/DDBJ databases">
        <authorList>
            <person name="Sheng S."/>
        </authorList>
    </citation>
    <scope>NUCLEOTIDE SEQUENCE</scope>
    <source>
        <tissue evidence="11">Antenna</tissue>
    </source>
</reference>
<dbReference type="PANTHER" id="PTHR21137">
    <property type="entry name" value="ODORANT RECEPTOR"/>
    <property type="match status" value="1"/>
</dbReference>
<feature type="transmembrane region" description="Helical" evidence="10">
    <location>
        <begin position="369"/>
        <end position="390"/>
    </location>
</feature>
<feature type="transmembrane region" description="Helical" evidence="10">
    <location>
        <begin position="203"/>
        <end position="221"/>
    </location>
</feature>
<evidence type="ECO:0000256" key="6">
    <source>
        <dbReference type="ARBA" id="ARBA00022989"/>
    </source>
</evidence>
<dbReference type="GO" id="GO:0005549">
    <property type="term" value="F:odorant binding"/>
    <property type="evidence" value="ECO:0007669"/>
    <property type="project" value="InterPro"/>
</dbReference>
<dbReference type="AlphaFoldDB" id="A0A7G8Z940"/>
<dbReference type="GO" id="GO:0005886">
    <property type="term" value="C:plasma membrane"/>
    <property type="evidence" value="ECO:0007669"/>
    <property type="project" value="UniProtKB-SubCell"/>
</dbReference>
<feature type="transmembrane region" description="Helical" evidence="10">
    <location>
        <begin position="266"/>
        <end position="288"/>
    </location>
</feature>
<dbReference type="Pfam" id="PF02949">
    <property type="entry name" value="7tm_6"/>
    <property type="match status" value="1"/>
</dbReference>
<dbReference type="InterPro" id="IPR004117">
    <property type="entry name" value="7tm6_olfct_rcpt"/>
</dbReference>
<feature type="transmembrane region" description="Helical" evidence="10">
    <location>
        <begin position="40"/>
        <end position="58"/>
    </location>
</feature>
<evidence type="ECO:0000256" key="1">
    <source>
        <dbReference type="ARBA" id="ARBA00004651"/>
    </source>
</evidence>
<evidence type="ECO:0000256" key="8">
    <source>
        <dbReference type="ARBA" id="ARBA00023170"/>
    </source>
</evidence>
<evidence type="ECO:0000256" key="5">
    <source>
        <dbReference type="ARBA" id="ARBA00022725"/>
    </source>
</evidence>
<evidence type="ECO:0000256" key="3">
    <source>
        <dbReference type="ARBA" id="ARBA00022606"/>
    </source>
</evidence>
<keyword evidence="3 10" id="KW-0716">Sensory transduction</keyword>
<proteinExistence type="evidence at transcript level"/>
<dbReference type="PANTHER" id="PTHR21137:SF35">
    <property type="entry name" value="ODORANT RECEPTOR 19A-RELATED"/>
    <property type="match status" value="1"/>
</dbReference>
<keyword evidence="9 10" id="KW-0807">Transducer</keyword>
<dbReference type="GO" id="GO:0004984">
    <property type="term" value="F:olfactory receptor activity"/>
    <property type="evidence" value="ECO:0007669"/>
    <property type="project" value="InterPro"/>
</dbReference>
<keyword evidence="8 10" id="KW-0675">Receptor</keyword>
<evidence type="ECO:0000256" key="2">
    <source>
        <dbReference type="ARBA" id="ARBA00022475"/>
    </source>
</evidence>
<keyword evidence="7 10" id="KW-0472">Membrane</keyword>
<dbReference type="GO" id="GO:0007165">
    <property type="term" value="P:signal transduction"/>
    <property type="evidence" value="ECO:0007669"/>
    <property type="project" value="UniProtKB-KW"/>
</dbReference>
<evidence type="ECO:0000256" key="7">
    <source>
        <dbReference type="ARBA" id="ARBA00023136"/>
    </source>
</evidence>
<protein>
    <recommendedName>
        <fullName evidence="10">Odorant receptor</fullName>
    </recommendedName>
</protein>
<name>A0A7G8Z940_9HYME</name>
<comment type="similarity">
    <text evidence="10">Belongs to the insect chemoreceptor superfamily. Heteromeric odorant receptor channel (TC 1.A.69) family.</text>
</comment>
<feature type="transmembrane region" description="Helical" evidence="10">
    <location>
        <begin position="131"/>
        <end position="152"/>
    </location>
</feature>
<sequence length="399" mass="45682">MTKPKLREYQSFNRLVKTLTLATGLWPVSKPSPSYRVLPYVNMAICTAVIFCIIKFVSVNISNIHVMTRGLGLGTSFVNTLLKIACVAFNYNDLVEMHETLQVLFNELLSDNCIQDLIMQKLSAVRRLSSVIIRLIFVTLISVVIPPSIFILRSHRKLDLLGENNTEFIAAHLKALPAIYPWSVTSVNFFFLCQYFFEVYSTVLLSCVHSGIDSLFLFYIFQMMSELRAMSYRLEILMKHDDYLKVIRICVSKYQKLMRCRDILQFIYGPIIVWMLLTSAVVLCTLTFQMSQIDNINFQRILLFIAYASSKMLQTFLYSWGGSILTTASENLGKSIYATNWAGSGDHRFMTSILIMLSQKPLVLTACNYAVLSVDMFAMVMNTTVSYFFLLQTMDQKNK</sequence>
<keyword evidence="4 10" id="KW-0812">Transmembrane</keyword>
<evidence type="ECO:0000313" key="11">
    <source>
        <dbReference type="EMBL" id="QNL14965.1"/>
    </source>
</evidence>
<dbReference type="EMBL" id="MT670961">
    <property type="protein sequence ID" value="QNL14965.1"/>
    <property type="molecule type" value="mRNA"/>
</dbReference>
<keyword evidence="6 10" id="KW-1133">Transmembrane helix</keyword>
<accession>A0A7G8Z940</accession>
<gene>
    <name evidence="11" type="primary">OR21</name>
</gene>
<organism evidence="11">
    <name type="scientific">Aulacocentrum confusum</name>
    <dbReference type="NCBI Taxonomy" id="2767324"/>
    <lineage>
        <taxon>Eukaryota</taxon>
        <taxon>Metazoa</taxon>
        <taxon>Ecdysozoa</taxon>
        <taxon>Arthropoda</taxon>
        <taxon>Hexapoda</taxon>
        <taxon>Insecta</taxon>
        <taxon>Pterygota</taxon>
        <taxon>Neoptera</taxon>
        <taxon>Endopterygota</taxon>
        <taxon>Hymenoptera</taxon>
        <taxon>Apocrita</taxon>
        <taxon>Ichneumonoidea</taxon>
        <taxon>Braconidae</taxon>
        <taxon>Macrocentrinae</taxon>
        <taxon>Aulacocentrum</taxon>
    </lineage>
</organism>